<keyword evidence="3" id="KW-1185">Reference proteome</keyword>
<comment type="caution">
    <text evidence="2">The sequence shown here is derived from an EMBL/GenBank/DDBJ whole genome shotgun (WGS) entry which is preliminary data.</text>
</comment>
<evidence type="ECO:0000313" key="2">
    <source>
        <dbReference type="EMBL" id="TDC10922.1"/>
    </source>
</evidence>
<gene>
    <name evidence="2" type="ORF">E1267_02920</name>
</gene>
<dbReference type="Proteomes" id="UP000295157">
    <property type="component" value="Unassembled WGS sequence"/>
</dbReference>
<dbReference type="RefSeq" id="WP_132329420.1">
    <property type="nucleotide sequence ID" value="NZ_SMJZ01000005.1"/>
</dbReference>
<dbReference type="EMBL" id="SMJZ01000005">
    <property type="protein sequence ID" value="TDC10922.1"/>
    <property type="molecule type" value="Genomic_DNA"/>
</dbReference>
<protein>
    <submittedName>
        <fullName evidence="2">Uncharacterized protein</fullName>
    </submittedName>
</protein>
<organism evidence="2 3">
    <name type="scientific">Nonomuraea longispora</name>
    <dbReference type="NCBI Taxonomy" id="1848320"/>
    <lineage>
        <taxon>Bacteria</taxon>
        <taxon>Bacillati</taxon>
        <taxon>Actinomycetota</taxon>
        <taxon>Actinomycetes</taxon>
        <taxon>Streptosporangiales</taxon>
        <taxon>Streptosporangiaceae</taxon>
        <taxon>Nonomuraea</taxon>
    </lineage>
</organism>
<dbReference type="OrthoDB" id="3529258at2"/>
<accession>A0A4R4NUC8</accession>
<evidence type="ECO:0000256" key="1">
    <source>
        <dbReference type="SAM" id="MobiDB-lite"/>
    </source>
</evidence>
<feature type="region of interest" description="Disordered" evidence="1">
    <location>
        <begin position="199"/>
        <end position="220"/>
    </location>
</feature>
<reference evidence="2 3" key="1">
    <citation type="submission" date="2019-02" db="EMBL/GenBank/DDBJ databases">
        <title>Draft genome sequences of novel Actinobacteria.</title>
        <authorList>
            <person name="Sahin N."/>
            <person name="Ay H."/>
            <person name="Saygin H."/>
        </authorList>
    </citation>
    <scope>NUCLEOTIDE SEQUENCE [LARGE SCALE GENOMIC DNA]</scope>
    <source>
        <strain evidence="2 3">KC201</strain>
    </source>
</reference>
<dbReference type="AlphaFoldDB" id="A0A4R4NUC8"/>
<name>A0A4R4NUC8_9ACTN</name>
<proteinExistence type="predicted"/>
<evidence type="ECO:0000313" key="3">
    <source>
        <dbReference type="Proteomes" id="UP000295157"/>
    </source>
</evidence>
<sequence length="220" mass="22255">MTAGVTWWAAAPSTADSCANTKPVVISPDSALSFCHEQSRVNINDGGSGSSRVVAEESGKLATATGKLARQLGLTGLAAGRSALGGTDIGGVAATWGMPMLTSASPAVFPAVPGRTGMRDMSTMSSVPALPSLPSLPETPLLAKLPAEMSLGQATHSNRIGGRDIRAPKDLDKPVREVGEDVIGVLLPKAVESVEGTSMLTGGRSPVQGVTGLTDGLGLR</sequence>